<dbReference type="EMBL" id="CP069030">
    <property type="protein sequence ID" value="QRC97798.1"/>
    <property type="molecule type" value="Genomic_DNA"/>
</dbReference>
<accession>A0A7U2I0Y1</accession>
<proteinExistence type="predicted"/>
<keyword evidence="2" id="KW-1185">Reference proteome</keyword>
<dbReference type="VEuPathDB" id="FungiDB:JI435_411030"/>
<dbReference type="AlphaFoldDB" id="A0A7U2I0Y1"/>
<evidence type="ECO:0000313" key="2">
    <source>
        <dbReference type="Proteomes" id="UP000663193"/>
    </source>
</evidence>
<sequence>MPRHESEATLNHKHAPYGITSCSSSVVIHRKSLKTHVLSWYKDGGNSTMTAEPRLDPLCRR</sequence>
<reference evidence="2" key="1">
    <citation type="journal article" date="2021" name="BMC Genomics">
        <title>Chromosome-level genome assembly and manually-curated proteome of model necrotroph Parastagonospora nodorum Sn15 reveals a genome-wide trove of candidate effector homologs, and redundancy of virulence-related functions within an accessory chromosome.</title>
        <authorList>
            <person name="Bertazzoni S."/>
            <person name="Jones D.A.B."/>
            <person name="Phan H.T."/>
            <person name="Tan K.-C."/>
            <person name="Hane J.K."/>
        </authorList>
    </citation>
    <scope>NUCLEOTIDE SEQUENCE [LARGE SCALE GENOMIC DNA]</scope>
    <source>
        <strain evidence="2">SN15 / ATCC MYA-4574 / FGSC 10173)</strain>
    </source>
</reference>
<name>A0A7U2I0Y1_PHANO</name>
<evidence type="ECO:0000313" key="1">
    <source>
        <dbReference type="EMBL" id="QRC97798.1"/>
    </source>
</evidence>
<dbReference type="Proteomes" id="UP000663193">
    <property type="component" value="Chromosome 8"/>
</dbReference>
<gene>
    <name evidence="1" type="ORF">JI435_411030</name>
</gene>
<protein>
    <submittedName>
        <fullName evidence="1">Uncharacterized protein</fullName>
    </submittedName>
</protein>
<organism evidence="1 2">
    <name type="scientific">Phaeosphaeria nodorum (strain SN15 / ATCC MYA-4574 / FGSC 10173)</name>
    <name type="common">Glume blotch fungus</name>
    <name type="synonym">Parastagonospora nodorum</name>
    <dbReference type="NCBI Taxonomy" id="321614"/>
    <lineage>
        <taxon>Eukaryota</taxon>
        <taxon>Fungi</taxon>
        <taxon>Dikarya</taxon>
        <taxon>Ascomycota</taxon>
        <taxon>Pezizomycotina</taxon>
        <taxon>Dothideomycetes</taxon>
        <taxon>Pleosporomycetidae</taxon>
        <taxon>Pleosporales</taxon>
        <taxon>Pleosporineae</taxon>
        <taxon>Phaeosphaeriaceae</taxon>
        <taxon>Parastagonospora</taxon>
    </lineage>
</organism>